<evidence type="ECO:0000313" key="4">
    <source>
        <dbReference type="Proteomes" id="UP000662814"/>
    </source>
</evidence>
<dbReference type="InterPro" id="IPR010799">
    <property type="entry name" value="MlrC_C"/>
</dbReference>
<accession>A0ABX6YKZ3</accession>
<keyword evidence="4" id="KW-1185">Reference proteome</keyword>
<feature type="domain" description="Microcystin LR degradation protein MlrC C-terminal" evidence="1">
    <location>
        <begin position="289"/>
        <end position="466"/>
    </location>
</feature>
<gene>
    <name evidence="3" type="ORF">HCR76_05200</name>
</gene>
<sequence>MRIAVCGISVECSTFSSHVTELDDFIIRRGDDVLAGIDTDDWAPGAELVGTIVATAGAGGPIRPQAFDDIEAEMLSRLRAAGHVDGVWIQFHGAMSVVGRTGAEEQLLRKVREITGPDAVISGSFDTHGNMSRELAGIIDLAAFHRHAPHIDAEITRERALRNLVRVVERGMKPHKAWIHVPILLAGEAAMTSVDPGATVFGAQRDVIQRYDLIDAAMCIGFLWADEERNSAAVFTTSWDAQGAAAAAEELATEFWRRRDEFHIDDRNSGTFEQALAHVSGSRAKPLYISDSGDNVTAGASGDSTYALSRMLSNPALLGPGAQILFAGLWDPGSVAAAIAAGEGETISRAIGAWNDTTHGDPVHGDWLILRVIPGPSGDAEEALLRGNGVDLTVRLSRTPFAHPNDPAFPSDMFVGPVPIETAGYDAVVVKNGYLFPTQETDAGGHFMALTPGGTDLVIDRLNYSHRRRPLHPWEHDIDAPNSAEIIRPQLGDLAEAQAPMAHPAP</sequence>
<dbReference type="Proteomes" id="UP000662814">
    <property type="component" value="Chromosome"/>
</dbReference>
<feature type="domain" description="Microcystin LR degradation protein MlrC N-terminal" evidence="2">
    <location>
        <begin position="2"/>
        <end position="264"/>
    </location>
</feature>
<dbReference type="Pfam" id="PF07171">
    <property type="entry name" value="MlrC_C"/>
    <property type="match status" value="1"/>
</dbReference>
<dbReference type="InterPro" id="IPR015995">
    <property type="entry name" value="MlrC_N"/>
</dbReference>
<dbReference type="EMBL" id="CP061169">
    <property type="protein sequence ID" value="QPZ39458.1"/>
    <property type="molecule type" value="Genomic_DNA"/>
</dbReference>
<organism evidence="3 4">
    <name type="scientific">Paramicrobacterium chengjingii</name>
    <dbReference type="NCBI Taxonomy" id="2769067"/>
    <lineage>
        <taxon>Bacteria</taxon>
        <taxon>Bacillati</taxon>
        <taxon>Actinomycetota</taxon>
        <taxon>Actinomycetes</taxon>
        <taxon>Micrococcales</taxon>
        <taxon>Microbacteriaceae</taxon>
        <taxon>Paramicrobacterium</taxon>
    </lineage>
</organism>
<evidence type="ECO:0000259" key="1">
    <source>
        <dbReference type="Pfam" id="PF07171"/>
    </source>
</evidence>
<evidence type="ECO:0000259" key="2">
    <source>
        <dbReference type="Pfam" id="PF07364"/>
    </source>
</evidence>
<dbReference type="Pfam" id="PF07364">
    <property type="entry name" value="DUF1485"/>
    <property type="match status" value="1"/>
</dbReference>
<proteinExistence type="predicted"/>
<evidence type="ECO:0000313" key="3">
    <source>
        <dbReference type="EMBL" id="QPZ39458.1"/>
    </source>
</evidence>
<reference evidence="3 4" key="1">
    <citation type="submission" date="2020-12" db="EMBL/GenBank/DDBJ databases">
        <title>Microbacterium sp. HY060.</title>
        <authorList>
            <person name="Zhou J."/>
        </authorList>
    </citation>
    <scope>NUCLEOTIDE SEQUENCE [LARGE SCALE GENOMIC DNA]</scope>
    <source>
        <strain evidence="3 4">HY60</strain>
    </source>
</reference>
<protein>
    <submittedName>
        <fullName evidence="3">M81 family metallopeptidase</fullName>
    </submittedName>
</protein>
<name>A0ABX6YKZ3_9MICO</name>